<dbReference type="GO" id="GO:0046983">
    <property type="term" value="F:protein dimerization activity"/>
    <property type="evidence" value="ECO:0007669"/>
    <property type="project" value="InterPro"/>
</dbReference>
<evidence type="ECO:0000313" key="2">
    <source>
        <dbReference type="EMBL" id="RNA03995.1"/>
    </source>
</evidence>
<feature type="domain" description="HAT C-terminal dimerisation" evidence="1">
    <location>
        <begin position="67"/>
        <end position="107"/>
    </location>
</feature>
<dbReference type="Pfam" id="PF05699">
    <property type="entry name" value="Dimer_Tnp_hAT"/>
    <property type="match status" value="1"/>
</dbReference>
<protein>
    <recommendedName>
        <fullName evidence="1">HAT C-terminal dimerisation domain-containing protein</fullName>
    </recommendedName>
</protein>
<dbReference type="OrthoDB" id="7699631at2759"/>
<name>A0A3M7PYZ3_BRAPC</name>
<dbReference type="Proteomes" id="UP000276133">
    <property type="component" value="Unassembled WGS sequence"/>
</dbReference>
<sequence>MAKSYIRKLVEQFPIELKVKLNLANSLNCNKSTGSNNQIDLTLYSNSEEDRLQFFDFKNKEFYRYNLEPAKKIEPVEFWKQNKENFPILYQIFIRVFCTPATSVPSE</sequence>
<dbReference type="SUPFAM" id="SSF53098">
    <property type="entry name" value="Ribonuclease H-like"/>
    <property type="match status" value="1"/>
</dbReference>
<dbReference type="InterPro" id="IPR008906">
    <property type="entry name" value="HATC_C_dom"/>
</dbReference>
<keyword evidence="3" id="KW-1185">Reference proteome</keyword>
<dbReference type="InterPro" id="IPR012337">
    <property type="entry name" value="RNaseH-like_sf"/>
</dbReference>
<dbReference type="AlphaFoldDB" id="A0A3M7PYZ3"/>
<accession>A0A3M7PYZ3</accession>
<gene>
    <name evidence="2" type="ORF">BpHYR1_006883</name>
</gene>
<evidence type="ECO:0000259" key="1">
    <source>
        <dbReference type="Pfam" id="PF05699"/>
    </source>
</evidence>
<reference evidence="2 3" key="1">
    <citation type="journal article" date="2018" name="Sci. Rep.">
        <title>Genomic signatures of local adaptation to the degree of environmental predictability in rotifers.</title>
        <authorList>
            <person name="Franch-Gras L."/>
            <person name="Hahn C."/>
            <person name="Garcia-Roger E.M."/>
            <person name="Carmona M.J."/>
            <person name="Serra M."/>
            <person name="Gomez A."/>
        </authorList>
    </citation>
    <scope>NUCLEOTIDE SEQUENCE [LARGE SCALE GENOMIC DNA]</scope>
    <source>
        <strain evidence="2">HYR1</strain>
    </source>
</reference>
<organism evidence="2 3">
    <name type="scientific">Brachionus plicatilis</name>
    <name type="common">Marine rotifer</name>
    <name type="synonym">Brachionus muelleri</name>
    <dbReference type="NCBI Taxonomy" id="10195"/>
    <lineage>
        <taxon>Eukaryota</taxon>
        <taxon>Metazoa</taxon>
        <taxon>Spiralia</taxon>
        <taxon>Gnathifera</taxon>
        <taxon>Rotifera</taxon>
        <taxon>Eurotatoria</taxon>
        <taxon>Monogononta</taxon>
        <taxon>Pseudotrocha</taxon>
        <taxon>Ploima</taxon>
        <taxon>Brachionidae</taxon>
        <taxon>Brachionus</taxon>
    </lineage>
</organism>
<dbReference type="EMBL" id="REGN01008273">
    <property type="protein sequence ID" value="RNA03995.1"/>
    <property type="molecule type" value="Genomic_DNA"/>
</dbReference>
<comment type="caution">
    <text evidence="2">The sequence shown here is derived from an EMBL/GenBank/DDBJ whole genome shotgun (WGS) entry which is preliminary data.</text>
</comment>
<evidence type="ECO:0000313" key="3">
    <source>
        <dbReference type="Proteomes" id="UP000276133"/>
    </source>
</evidence>
<proteinExistence type="predicted"/>